<dbReference type="InterPro" id="IPR010827">
    <property type="entry name" value="BamA/TamA_POTRA"/>
</dbReference>
<dbReference type="InterPro" id="IPR034746">
    <property type="entry name" value="POTRA"/>
</dbReference>
<evidence type="ECO:0000256" key="3">
    <source>
        <dbReference type="ARBA" id="ARBA00022692"/>
    </source>
</evidence>
<dbReference type="GO" id="GO:0019867">
    <property type="term" value="C:outer membrane"/>
    <property type="evidence" value="ECO:0007669"/>
    <property type="project" value="InterPro"/>
</dbReference>
<dbReference type="InterPro" id="IPR023707">
    <property type="entry name" value="OM_assembly_BamA"/>
</dbReference>
<comment type="subcellular location">
    <subcellularLocation>
        <location evidence="1">Membrane</location>
    </subcellularLocation>
</comment>
<evidence type="ECO:0000313" key="10">
    <source>
        <dbReference type="Proteomes" id="UP000628448"/>
    </source>
</evidence>
<dbReference type="PANTHER" id="PTHR12815:SF47">
    <property type="entry name" value="TRANSLOCATION AND ASSEMBLY MODULE SUBUNIT TAMA"/>
    <property type="match status" value="1"/>
</dbReference>
<feature type="signal peptide" evidence="7">
    <location>
        <begin position="1"/>
        <end position="22"/>
    </location>
</feature>
<comment type="caution">
    <text evidence="9">The sequence shown here is derived from an EMBL/GenBank/DDBJ whole genome shotgun (WGS) entry which is preliminary data.</text>
</comment>
<evidence type="ECO:0000256" key="7">
    <source>
        <dbReference type="SAM" id="SignalP"/>
    </source>
</evidence>
<sequence length="916" mass="103918">MQRFYKSLLALFVFGLSGLAVEAQVADTSITSLDPELLNILNQTTPQKYKIADIKVTGNKYFDQALLTSVAGLNVGDEVTLPGGDNFAKAINKLWAQNYFSDVAIYLTKLDGNNISIEINVTERPRLSNYYLRNVNKSEQDDLGPKTGLVKGRVVTENMKRTAIDAIDKFYFEKGFRNVKVNIETIRDTTLENSVVLYLYINKGSKVKINQINLIGNETVNELKLKKQMKGTKEMTRLTLFPPKDSGGIANPSRYTFSEYLHDKGYLTFTKTRRVLDPYVRLKIFSNAKFDEKKYEEDKEKIIEYYNSLGNRDAAIVQDKVYSNARGNINIDLKVDEGHKYYFGNITWKGNSKYSDSLLTVILGVKKGDIYNAELLNKKLGKSISPEGGDISGLYMDDGYLFFQVNPIETAVYNDTIDFEIKIQEGPQARWKNVRIAGNDRTKEYVIRRELRTLPGEKFSRSDVIRSQREIANLSFFDQEKISPNIVPNPEDGTVDVTWNVVEKSSDQLELSAGFGGGIGLTGTVGVSFNNFSIKNIWNKKAWDPLPVGDGQKLSLRVQSNGRAYRSYNVSFTEPWLGGKKRNAFTVSFYDTKFANAYDYTTGTYTKAAADTSFFKTTGASIGLQKQLKWPDDYFSFGASLSFARYKLKNYPISQTLKLPDGSLFRNGFSNNLSLRLNLTRYSLDQQIFPRTGSNFNLSLALTPPYSLFNKNIVNSSNPYSWIEYHKWRFTGEWYVPIGKPAGEERNRQFVLKLAAKFGYLGRYNKDLEISPFERFQVGDAGLSNTYALLGYDIIAQRGYPVYETSDPRVNPDQQGASQYFTMFNKYTLELRYPFSTAASSTIYGLTFFEAANGWYSFKDYNPFQLRRSVGVGVRFFLPMFGLLGFDYGIGLDRMKNGGSLKDASRFTFMLGFEPD</sequence>
<keyword evidence="2" id="KW-1134">Transmembrane beta strand</keyword>
<reference evidence="9" key="1">
    <citation type="submission" date="2020-11" db="EMBL/GenBank/DDBJ databases">
        <title>Bacterial whole genome sequence for Panacibacter sp. DH6.</title>
        <authorList>
            <person name="Le V."/>
            <person name="Ko S."/>
            <person name="Ahn C.-Y."/>
            <person name="Oh H.-M."/>
        </authorList>
    </citation>
    <scope>NUCLEOTIDE SEQUENCE</scope>
    <source>
        <strain evidence="9">DH6</strain>
    </source>
</reference>
<keyword evidence="5" id="KW-0472">Membrane</keyword>
<dbReference type="Gene3D" id="2.40.160.50">
    <property type="entry name" value="membrane protein fhac: a member of the omp85/tpsb transporter family"/>
    <property type="match status" value="1"/>
</dbReference>
<dbReference type="Gene3D" id="3.10.20.310">
    <property type="entry name" value="membrane protein fhac"/>
    <property type="match status" value="4"/>
</dbReference>
<feature type="domain" description="POTRA" evidence="8">
    <location>
        <begin position="49"/>
        <end position="124"/>
    </location>
</feature>
<keyword evidence="3" id="KW-0812">Transmembrane</keyword>
<dbReference type="EMBL" id="JADWYR010000001">
    <property type="protein sequence ID" value="MBG9375929.1"/>
    <property type="molecule type" value="Genomic_DNA"/>
</dbReference>
<dbReference type="GO" id="GO:0071709">
    <property type="term" value="P:membrane assembly"/>
    <property type="evidence" value="ECO:0007669"/>
    <property type="project" value="InterPro"/>
</dbReference>
<dbReference type="AlphaFoldDB" id="A0A931GXK1"/>
<evidence type="ECO:0000256" key="1">
    <source>
        <dbReference type="ARBA" id="ARBA00004370"/>
    </source>
</evidence>
<dbReference type="Pfam" id="PF07244">
    <property type="entry name" value="POTRA"/>
    <property type="match status" value="4"/>
</dbReference>
<evidence type="ECO:0000313" key="9">
    <source>
        <dbReference type="EMBL" id="MBG9375929.1"/>
    </source>
</evidence>
<feature type="chain" id="PRO_5038116606" evidence="7">
    <location>
        <begin position="23"/>
        <end position="916"/>
    </location>
</feature>
<keyword evidence="10" id="KW-1185">Reference proteome</keyword>
<dbReference type="RefSeq" id="WP_196989954.1">
    <property type="nucleotide sequence ID" value="NZ_JADWYR010000001.1"/>
</dbReference>
<evidence type="ECO:0000256" key="6">
    <source>
        <dbReference type="ARBA" id="ARBA00023237"/>
    </source>
</evidence>
<proteinExistence type="predicted"/>
<evidence type="ECO:0000256" key="4">
    <source>
        <dbReference type="ARBA" id="ARBA00022729"/>
    </source>
</evidence>
<keyword evidence="6" id="KW-0998">Cell outer membrane</keyword>
<dbReference type="PROSITE" id="PS51779">
    <property type="entry name" value="POTRA"/>
    <property type="match status" value="2"/>
</dbReference>
<evidence type="ECO:0000259" key="8">
    <source>
        <dbReference type="PROSITE" id="PS51779"/>
    </source>
</evidence>
<evidence type="ECO:0000256" key="5">
    <source>
        <dbReference type="ARBA" id="ARBA00023136"/>
    </source>
</evidence>
<dbReference type="PANTHER" id="PTHR12815">
    <property type="entry name" value="SORTING AND ASSEMBLY MACHINERY SAMM50 PROTEIN FAMILY MEMBER"/>
    <property type="match status" value="1"/>
</dbReference>
<name>A0A931GXK1_9BACT</name>
<organism evidence="9 10">
    <name type="scientific">Panacibacter microcysteis</name>
    <dbReference type="NCBI Taxonomy" id="2793269"/>
    <lineage>
        <taxon>Bacteria</taxon>
        <taxon>Pseudomonadati</taxon>
        <taxon>Bacteroidota</taxon>
        <taxon>Chitinophagia</taxon>
        <taxon>Chitinophagales</taxon>
        <taxon>Chitinophagaceae</taxon>
        <taxon>Panacibacter</taxon>
    </lineage>
</organism>
<accession>A0A931GXK1</accession>
<dbReference type="PIRSF" id="PIRSF006076">
    <property type="entry name" value="OM_assembly_OMP85"/>
    <property type="match status" value="1"/>
</dbReference>
<protein>
    <submittedName>
        <fullName evidence="9">BamA/TamA family outer membrane protein</fullName>
    </submittedName>
</protein>
<dbReference type="InterPro" id="IPR039910">
    <property type="entry name" value="D15-like"/>
</dbReference>
<gene>
    <name evidence="9" type="ORF">I5907_06765</name>
</gene>
<evidence type="ECO:0000256" key="2">
    <source>
        <dbReference type="ARBA" id="ARBA00022452"/>
    </source>
</evidence>
<feature type="domain" description="POTRA" evidence="8">
    <location>
        <begin position="429"/>
        <end position="504"/>
    </location>
</feature>
<dbReference type="Proteomes" id="UP000628448">
    <property type="component" value="Unassembled WGS sequence"/>
</dbReference>
<keyword evidence="4 7" id="KW-0732">Signal</keyword>